<reference evidence="1" key="1">
    <citation type="submission" date="2022-04" db="EMBL/GenBank/DDBJ databases">
        <title>Genome of the entomopathogenic fungus Entomophthora muscae.</title>
        <authorList>
            <person name="Elya C."/>
            <person name="Lovett B.R."/>
            <person name="Lee E."/>
            <person name="Macias A.M."/>
            <person name="Hajek A.E."/>
            <person name="De Bivort B.L."/>
            <person name="Kasson M.T."/>
            <person name="De Fine Licht H.H."/>
            <person name="Stajich J.E."/>
        </authorList>
    </citation>
    <scope>NUCLEOTIDE SEQUENCE</scope>
    <source>
        <strain evidence="1">Berkeley</strain>
    </source>
</reference>
<organism evidence="1 2">
    <name type="scientific">Entomophthora muscae</name>
    <dbReference type="NCBI Taxonomy" id="34485"/>
    <lineage>
        <taxon>Eukaryota</taxon>
        <taxon>Fungi</taxon>
        <taxon>Fungi incertae sedis</taxon>
        <taxon>Zoopagomycota</taxon>
        <taxon>Entomophthoromycotina</taxon>
        <taxon>Entomophthoromycetes</taxon>
        <taxon>Entomophthorales</taxon>
        <taxon>Entomophthoraceae</taxon>
        <taxon>Entomophthora</taxon>
    </lineage>
</organism>
<dbReference type="Proteomes" id="UP001165960">
    <property type="component" value="Unassembled WGS sequence"/>
</dbReference>
<gene>
    <name evidence="1" type="ORF">DSO57_1008525</name>
</gene>
<protein>
    <submittedName>
        <fullName evidence="1">Uncharacterized protein</fullName>
    </submittedName>
</protein>
<dbReference type="EMBL" id="QTSX02000736">
    <property type="protein sequence ID" value="KAJ9086011.1"/>
    <property type="molecule type" value="Genomic_DNA"/>
</dbReference>
<evidence type="ECO:0000313" key="1">
    <source>
        <dbReference type="EMBL" id="KAJ9086011.1"/>
    </source>
</evidence>
<proteinExistence type="predicted"/>
<keyword evidence="2" id="KW-1185">Reference proteome</keyword>
<sequence length="369" mass="39350">MSMRIASVILLGLAAAGSDDVEALNLAITMEHVKSSFYQEYSSALGGNAVSRLLANTNDYLTVLSRAVQALGGAPLQKCTYNFRAYPTTHSPSGHALMLARGFEAASIQVYNALQKALVNPKIREVVAAMATSQGSHKAYLNSLARQDPLVESFESSMSPRQGISFFKRYTASCPFSVMGGTFPALTLRPDMGYAGSRVLGAIISSRAVSLRSASPQNSTKTIPVLDLRSLLAQSTGADSEIEDDLEADSETKANNSPTYEGLARSESTESSGLMGSARANRYPDSCVFVVGNRQKFSEYAGGCIVPQNLPSGLAFVYVVREQIRVSSAKNDHVVAGPAIFDILGHNSYQSNDNSVPFTEGFNIGPESS</sequence>
<comment type="caution">
    <text evidence="1">The sequence shown here is derived from an EMBL/GenBank/DDBJ whole genome shotgun (WGS) entry which is preliminary data.</text>
</comment>
<accession>A0ACC2UH87</accession>
<evidence type="ECO:0000313" key="2">
    <source>
        <dbReference type="Proteomes" id="UP001165960"/>
    </source>
</evidence>
<name>A0ACC2UH87_9FUNG</name>